<keyword evidence="1" id="KW-1133">Transmembrane helix</keyword>
<accession>A0A2P2QJH7</accession>
<evidence type="ECO:0000313" key="2">
    <source>
        <dbReference type="EMBL" id="MBX67074.1"/>
    </source>
</evidence>
<feature type="transmembrane region" description="Helical" evidence="1">
    <location>
        <begin position="32"/>
        <end position="54"/>
    </location>
</feature>
<dbReference type="EMBL" id="GGEC01086590">
    <property type="protein sequence ID" value="MBX67074.1"/>
    <property type="molecule type" value="Transcribed_RNA"/>
</dbReference>
<keyword evidence="1" id="KW-0812">Transmembrane</keyword>
<organism evidence="2">
    <name type="scientific">Rhizophora mucronata</name>
    <name type="common">Asiatic mangrove</name>
    <dbReference type="NCBI Taxonomy" id="61149"/>
    <lineage>
        <taxon>Eukaryota</taxon>
        <taxon>Viridiplantae</taxon>
        <taxon>Streptophyta</taxon>
        <taxon>Embryophyta</taxon>
        <taxon>Tracheophyta</taxon>
        <taxon>Spermatophyta</taxon>
        <taxon>Magnoliopsida</taxon>
        <taxon>eudicotyledons</taxon>
        <taxon>Gunneridae</taxon>
        <taxon>Pentapetalae</taxon>
        <taxon>rosids</taxon>
        <taxon>fabids</taxon>
        <taxon>Malpighiales</taxon>
        <taxon>Rhizophoraceae</taxon>
        <taxon>Rhizophora</taxon>
    </lineage>
</organism>
<name>A0A2P2QJH7_RHIMU</name>
<sequence>MFYYLWIVACKHSCLKSARLVLEILSKTNCKGLIEIASSYLYIVAVFFILYKILHKFAFTSTMRLLRWHLMSSFLFA</sequence>
<evidence type="ECO:0000256" key="1">
    <source>
        <dbReference type="SAM" id="Phobius"/>
    </source>
</evidence>
<dbReference type="AlphaFoldDB" id="A0A2P2QJH7"/>
<protein>
    <submittedName>
        <fullName evidence="2">Uncharacterized protein</fullName>
    </submittedName>
</protein>
<proteinExistence type="predicted"/>
<keyword evidence="1" id="KW-0472">Membrane</keyword>
<reference evidence="2" key="1">
    <citation type="submission" date="2018-02" db="EMBL/GenBank/DDBJ databases">
        <title>Rhizophora mucronata_Transcriptome.</title>
        <authorList>
            <person name="Meera S.P."/>
            <person name="Sreeshan A."/>
            <person name="Augustine A."/>
        </authorList>
    </citation>
    <scope>NUCLEOTIDE SEQUENCE</scope>
    <source>
        <tissue evidence="2">Leaf</tissue>
    </source>
</reference>